<evidence type="ECO:0000259" key="7">
    <source>
        <dbReference type="SMART" id="SM00574"/>
    </source>
</evidence>
<keyword evidence="2" id="KW-0238">DNA-binding</keyword>
<dbReference type="OrthoDB" id="10056939at2759"/>
<dbReference type="Pfam" id="PF07526">
    <property type="entry name" value="POX"/>
    <property type="match status" value="1"/>
</dbReference>
<evidence type="ECO:0000256" key="3">
    <source>
        <dbReference type="ARBA" id="ARBA00023155"/>
    </source>
</evidence>
<dbReference type="PANTHER" id="PTHR11850">
    <property type="entry name" value="HOMEOBOX PROTEIN TRANSCRIPTION FACTORS"/>
    <property type="match status" value="1"/>
</dbReference>
<feature type="compositionally biased region" description="Polar residues" evidence="6">
    <location>
        <begin position="640"/>
        <end position="665"/>
    </location>
</feature>
<name>A0A9Q0F122_9ROSI</name>
<dbReference type="InterPro" id="IPR001356">
    <property type="entry name" value="HD"/>
</dbReference>
<reference evidence="8" key="2">
    <citation type="journal article" date="2023" name="Plants (Basel)">
        <title>Annotation of the Turnera subulata (Passifloraceae) Draft Genome Reveals the S-Locus Evolved after the Divergence of Turneroideae from Passifloroideae in a Stepwise Manner.</title>
        <authorList>
            <person name="Henning P.M."/>
            <person name="Roalson E.H."/>
            <person name="Mir W."/>
            <person name="McCubbin A.G."/>
            <person name="Shore J.S."/>
        </authorList>
    </citation>
    <scope>NUCLEOTIDE SEQUENCE</scope>
    <source>
        <strain evidence="8">F60SS</strain>
    </source>
</reference>
<gene>
    <name evidence="8" type="ORF">Tsubulata_006405</name>
</gene>
<evidence type="ECO:0000256" key="4">
    <source>
        <dbReference type="ARBA" id="ARBA00023163"/>
    </source>
</evidence>
<evidence type="ECO:0000313" key="8">
    <source>
        <dbReference type="EMBL" id="KAJ4822294.1"/>
    </source>
</evidence>
<sequence length="779" mass="85788">MYLILRPESHVAQQSRRDKLRIQQSLNPVPHLDDEFPGSSSNLDQLCGHPGLHPDLVQVRNVRNGSMLYDPTAISPEILNIVHQEAVGAVVQNNRPIPAEDSSFTIMSGFNGSPKASNSHDPQGTGNWRTLGSPQSYEWMVSYASGSVGGDRNQQKPTFAGDVLSNNARMSSIPPPAQQYPKPGNNGYQGVHLETTLAIPSCDDISGQDTPKQFREVPFFSHSLYQNTLQDIVTSGSIVGNERALLSSYGNQLTGLHFDNASHAWTSRPAQNHHQFSAEPAFVARKTDQELRNIANDANIAQGGLSLSLSSNPPSKVDVITQFGERYEPQSLQSKNSIVKESQDSKLAKCSYSTPMPKSSIASKDFGKSLHDIVGTSTQSFRNTGPLGPFTGYATILKSSRFLKPALELLDEFCSIASPTLMRACDLMQPMQLIQSLVLVVKTIQVSHPPHFTARMKEVLIVELEAVHAILTGRSTNKRRQGSYICRRRQYQQQMQMVASSFESVAGLSAATPYVSLALKAVSRNFRSIKHAILDQLKHVMKALGEDILSSPNTNVNNSGKCDMSISRLNYMDQSFQKYKAAEGASVGYLEPQQHIWRPQRGLPERSVSNWFINARVRVWKPMVEEIYMLETKCLVETNPNSGKNDGSSEGCSQQNGEQSSTTKFGGNAMPSKHVECTGMESLGGGGEEQLDAAEQWRSQEKRSRVEFQVPTSIDGSLMNFLPYHRSRIDSGGGHGAVSLTLGLRQGVENAQQQQLQQQHHEGQLRLQFGGQIVHDFVG</sequence>
<keyword evidence="3" id="KW-0371">Homeobox</keyword>
<accession>A0A9Q0F122</accession>
<dbReference type="SUPFAM" id="SSF46689">
    <property type="entry name" value="Homeodomain-like"/>
    <property type="match status" value="1"/>
</dbReference>
<dbReference type="SMART" id="SM00574">
    <property type="entry name" value="POX"/>
    <property type="match status" value="1"/>
</dbReference>
<keyword evidence="4" id="KW-0804">Transcription</keyword>
<evidence type="ECO:0000256" key="6">
    <source>
        <dbReference type="SAM" id="MobiDB-lite"/>
    </source>
</evidence>
<keyword evidence="5" id="KW-0539">Nucleus</keyword>
<evidence type="ECO:0000313" key="9">
    <source>
        <dbReference type="Proteomes" id="UP001141552"/>
    </source>
</evidence>
<dbReference type="Proteomes" id="UP001141552">
    <property type="component" value="Unassembled WGS sequence"/>
</dbReference>
<comment type="subcellular location">
    <subcellularLocation>
        <location evidence="1">Nucleus</location>
    </subcellularLocation>
</comment>
<evidence type="ECO:0000256" key="1">
    <source>
        <dbReference type="ARBA" id="ARBA00004123"/>
    </source>
</evidence>
<dbReference type="InterPro" id="IPR006563">
    <property type="entry name" value="POX_dom"/>
</dbReference>
<feature type="domain" description="POX" evidence="7">
    <location>
        <begin position="391"/>
        <end position="535"/>
    </location>
</feature>
<keyword evidence="9" id="KW-1185">Reference proteome</keyword>
<proteinExistence type="predicted"/>
<dbReference type="Gene3D" id="1.10.10.60">
    <property type="entry name" value="Homeodomain-like"/>
    <property type="match status" value="1"/>
</dbReference>
<protein>
    <recommendedName>
        <fullName evidence="7">POX domain-containing protein</fullName>
    </recommendedName>
</protein>
<feature type="region of interest" description="Disordered" evidence="6">
    <location>
        <begin position="640"/>
        <end position="705"/>
    </location>
</feature>
<dbReference type="AlphaFoldDB" id="A0A9Q0F122"/>
<dbReference type="CDD" id="cd00086">
    <property type="entry name" value="homeodomain"/>
    <property type="match status" value="1"/>
</dbReference>
<dbReference type="EMBL" id="JAKUCV010007712">
    <property type="protein sequence ID" value="KAJ4822294.1"/>
    <property type="molecule type" value="Genomic_DNA"/>
</dbReference>
<evidence type="ECO:0000256" key="5">
    <source>
        <dbReference type="ARBA" id="ARBA00023242"/>
    </source>
</evidence>
<evidence type="ECO:0000256" key="2">
    <source>
        <dbReference type="ARBA" id="ARBA00023125"/>
    </source>
</evidence>
<organism evidence="8 9">
    <name type="scientific">Turnera subulata</name>
    <dbReference type="NCBI Taxonomy" id="218843"/>
    <lineage>
        <taxon>Eukaryota</taxon>
        <taxon>Viridiplantae</taxon>
        <taxon>Streptophyta</taxon>
        <taxon>Embryophyta</taxon>
        <taxon>Tracheophyta</taxon>
        <taxon>Spermatophyta</taxon>
        <taxon>Magnoliopsida</taxon>
        <taxon>eudicotyledons</taxon>
        <taxon>Gunneridae</taxon>
        <taxon>Pentapetalae</taxon>
        <taxon>rosids</taxon>
        <taxon>fabids</taxon>
        <taxon>Malpighiales</taxon>
        <taxon>Passifloraceae</taxon>
        <taxon>Turnera</taxon>
    </lineage>
</organism>
<comment type="caution">
    <text evidence="8">The sequence shown here is derived from an EMBL/GenBank/DDBJ whole genome shotgun (WGS) entry which is preliminary data.</text>
</comment>
<dbReference type="InterPro" id="IPR009057">
    <property type="entry name" value="Homeodomain-like_sf"/>
</dbReference>
<reference evidence="8" key="1">
    <citation type="submission" date="2022-02" db="EMBL/GenBank/DDBJ databases">
        <authorList>
            <person name="Henning P.M."/>
            <person name="McCubbin A.G."/>
            <person name="Shore J.S."/>
        </authorList>
    </citation>
    <scope>NUCLEOTIDE SEQUENCE</scope>
    <source>
        <strain evidence="8">F60SS</strain>
        <tissue evidence="8">Leaves</tissue>
    </source>
</reference>
<dbReference type="GO" id="GO:0003677">
    <property type="term" value="F:DNA binding"/>
    <property type="evidence" value="ECO:0007669"/>
    <property type="project" value="UniProtKB-KW"/>
</dbReference>
<dbReference type="GO" id="GO:0005634">
    <property type="term" value="C:nucleus"/>
    <property type="evidence" value="ECO:0007669"/>
    <property type="project" value="UniProtKB-SubCell"/>
</dbReference>
<dbReference type="InterPro" id="IPR050224">
    <property type="entry name" value="TALE_homeobox"/>
</dbReference>